<name>A0A7V7QIQ6_9FIRM</name>
<dbReference type="EMBL" id="WAGX01000006">
    <property type="protein sequence ID" value="KAB1436576.1"/>
    <property type="molecule type" value="Genomic_DNA"/>
</dbReference>
<dbReference type="Pfam" id="PF13487">
    <property type="entry name" value="HD_5"/>
    <property type="match status" value="1"/>
</dbReference>
<evidence type="ECO:0000259" key="1">
    <source>
        <dbReference type="PROSITE" id="PS51831"/>
    </source>
</evidence>
<protein>
    <submittedName>
        <fullName evidence="3">HD-GYP domain-containing protein</fullName>
    </submittedName>
</protein>
<dbReference type="PANTHER" id="PTHR43155:SF2">
    <property type="entry name" value="CYCLIC DI-GMP PHOSPHODIESTERASE PA4108"/>
    <property type="match status" value="1"/>
</dbReference>
<dbReference type="CDD" id="cd00077">
    <property type="entry name" value="HDc"/>
    <property type="match status" value="1"/>
</dbReference>
<gene>
    <name evidence="3" type="ORF">F7O84_14545</name>
</gene>
<dbReference type="PROSITE" id="PS51832">
    <property type="entry name" value="HD_GYP"/>
    <property type="match status" value="1"/>
</dbReference>
<evidence type="ECO:0000313" key="4">
    <source>
        <dbReference type="Proteomes" id="UP000461768"/>
    </source>
</evidence>
<dbReference type="AlphaFoldDB" id="A0A7V7QIQ6"/>
<feature type="domain" description="HD-GYP" evidence="2">
    <location>
        <begin position="156"/>
        <end position="351"/>
    </location>
</feature>
<dbReference type="Gene3D" id="1.10.3210.10">
    <property type="entry name" value="Hypothetical protein af1432"/>
    <property type="match status" value="1"/>
</dbReference>
<keyword evidence="4" id="KW-1185">Reference proteome</keyword>
<evidence type="ECO:0000313" key="3">
    <source>
        <dbReference type="EMBL" id="KAB1436576.1"/>
    </source>
</evidence>
<dbReference type="Proteomes" id="UP000461768">
    <property type="component" value="Unassembled WGS sequence"/>
</dbReference>
<dbReference type="PANTHER" id="PTHR43155">
    <property type="entry name" value="CYCLIC DI-GMP PHOSPHODIESTERASE PA4108-RELATED"/>
    <property type="match status" value="1"/>
</dbReference>
<dbReference type="OrthoDB" id="9804747at2"/>
<comment type="caution">
    <text evidence="3">The sequence shown here is derived from an EMBL/GenBank/DDBJ whole genome shotgun (WGS) entry which is preliminary data.</text>
</comment>
<proteinExistence type="predicted"/>
<dbReference type="InterPro" id="IPR006674">
    <property type="entry name" value="HD_domain"/>
</dbReference>
<dbReference type="NCBIfam" id="TIGR00277">
    <property type="entry name" value="HDIG"/>
    <property type="match status" value="1"/>
</dbReference>
<feature type="domain" description="HD" evidence="1">
    <location>
        <begin position="178"/>
        <end position="300"/>
    </location>
</feature>
<dbReference type="SUPFAM" id="SSF109604">
    <property type="entry name" value="HD-domain/PDEase-like"/>
    <property type="match status" value="1"/>
</dbReference>
<organism evidence="3 4">
    <name type="scientific">Candidatus Galacturonatibacter soehngenii</name>
    <dbReference type="NCBI Taxonomy" id="2307010"/>
    <lineage>
        <taxon>Bacteria</taxon>
        <taxon>Bacillati</taxon>
        <taxon>Bacillota</taxon>
        <taxon>Clostridia</taxon>
        <taxon>Lachnospirales</taxon>
        <taxon>Lachnospiraceae</taxon>
        <taxon>Candidatus Galacturonatibacter</taxon>
    </lineage>
</organism>
<dbReference type="InterPro" id="IPR006675">
    <property type="entry name" value="HDIG_dom"/>
</dbReference>
<reference evidence="3 4" key="2">
    <citation type="submission" date="2020-02" db="EMBL/GenBank/DDBJ databases">
        <title>Candidatus Galacturonibacter soehngenii shows hetero-acetogenic catabolism of galacturonic acid but lacks a canonical carbon monoxide dehydrogenase/acetyl-CoA synthase complex.</title>
        <authorList>
            <person name="Diender M."/>
            <person name="Stouten G.R."/>
            <person name="Petersen J.F."/>
            <person name="Nielsen P.H."/>
            <person name="Dueholm M.S."/>
            <person name="Pronk J.T."/>
            <person name="Van Loosdrecht M.C.M."/>
        </authorList>
    </citation>
    <scope>NUCLEOTIDE SEQUENCE [LARGE SCALE GENOMIC DNA]</scope>
    <source>
        <strain evidence="3">GalUA</strain>
    </source>
</reference>
<dbReference type="PROSITE" id="PS51831">
    <property type="entry name" value="HD"/>
    <property type="match status" value="1"/>
</dbReference>
<dbReference type="InterPro" id="IPR037522">
    <property type="entry name" value="HD_GYP_dom"/>
</dbReference>
<sequence length="392" mass="45348">MGKNFTNENISWGRQMIKTLKIENLKPGMIVGKDIYSSSFDRLIAKENSVLTTQGINRLIRYYVREISVKFPEEIKNENEDKRWKADLKREVVDEETQTTNQTSAEKMKQSDSFKQFYKTFNESLKVTEKVMDDIAFRAAEINSTLIDTMIDRVVNVSNNGIFIFDMLHCMRELDDLTYAHSMSVALICKVFGEWLHLPKAEVDALKMAGFFHDIGKVKVPREILCKKDKLTQSEYEIVKKHTEFGYDILKNKNIDERVIMAALMHHEKCDGSGYPNHLERDQIDEFAKIVAIADSYEAMTANRCYREALCPFTVIEEFELNALQHYEPKYILPLMEMIAQSYIGNNVVLTNDVVGEVIMLNKHNLARPIVRTAADYIDLSREKSLKIKQVI</sequence>
<dbReference type="InterPro" id="IPR003607">
    <property type="entry name" value="HD/PDEase_dom"/>
</dbReference>
<evidence type="ECO:0000259" key="2">
    <source>
        <dbReference type="PROSITE" id="PS51832"/>
    </source>
</evidence>
<reference evidence="3 4" key="1">
    <citation type="submission" date="2019-09" db="EMBL/GenBank/DDBJ databases">
        <authorList>
            <person name="Valk L.C."/>
        </authorList>
    </citation>
    <scope>NUCLEOTIDE SEQUENCE [LARGE SCALE GENOMIC DNA]</scope>
    <source>
        <strain evidence="3">GalUA</strain>
    </source>
</reference>
<accession>A0A7V7QIQ6</accession>
<dbReference type="SMART" id="SM00471">
    <property type="entry name" value="HDc"/>
    <property type="match status" value="1"/>
</dbReference>